<reference evidence="1" key="1">
    <citation type="journal article" date="2019" name="Sci. Rep.">
        <title>Draft genome of Tanacetum cinerariifolium, the natural source of mosquito coil.</title>
        <authorList>
            <person name="Yamashiro T."/>
            <person name="Shiraishi A."/>
            <person name="Satake H."/>
            <person name="Nakayama K."/>
        </authorList>
    </citation>
    <scope>NUCLEOTIDE SEQUENCE</scope>
</reference>
<dbReference type="GO" id="GO:0006355">
    <property type="term" value="P:regulation of DNA-templated transcription"/>
    <property type="evidence" value="ECO:0007669"/>
    <property type="project" value="InterPro"/>
</dbReference>
<dbReference type="GO" id="GO:0010150">
    <property type="term" value="P:leaf senescence"/>
    <property type="evidence" value="ECO:0007669"/>
    <property type="project" value="InterPro"/>
</dbReference>
<name>A0A6L2JWA5_TANCI</name>
<dbReference type="AlphaFoldDB" id="A0A6L2JWA5"/>
<dbReference type="EMBL" id="BKCJ010001231">
    <property type="protein sequence ID" value="GEU39894.1"/>
    <property type="molecule type" value="Genomic_DNA"/>
</dbReference>
<protein>
    <submittedName>
        <fullName evidence="1">Mediator of RNA polymerase II transcription subunit 32</fullName>
    </submittedName>
</protein>
<comment type="caution">
    <text evidence="1">The sequence shown here is derived from an EMBL/GenBank/DDBJ whole genome shotgun (WGS) entry which is preliminary data.</text>
</comment>
<organism evidence="1">
    <name type="scientific">Tanacetum cinerariifolium</name>
    <name type="common">Dalmatian daisy</name>
    <name type="synonym">Chrysanthemum cinerariifolium</name>
    <dbReference type="NCBI Taxonomy" id="118510"/>
    <lineage>
        <taxon>Eukaryota</taxon>
        <taxon>Viridiplantae</taxon>
        <taxon>Streptophyta</taxon>
        <taxon>Embryophyta</taxon>
        <taxon>Tracheophyta</taxon>
        <taxon>Spermatophyta</taxon>
        <taxon>Magnoliopsida</taxon>
        <taxon>eudicotyledons</taxon>
        <taxon>Gunneridae</taxon>
        <taxon>Pentapetalae</taxon>
        <taxon>asterids</taxon>
        <taxon>campanulids</taxon>
        <taxon>Asterales</taxon>
        <taxon>Asteraceae</taxon>
        <taxon>Asteroideae</taxon>
        <taxon>Anthemideae</taxon>
        <taxon>Anthemidinae</taxon>
        <taxon>Tanacetum</taxon>
    </lineage>
</organism>
<dbReference type="GO" id="GO:0048364">
    <property type="term" value="P:root development"/>
    <property type="evidence" value="ECO:0007669"/>
    <property type="project" value="InterPro"/>
</dbReference>
<sequence length="175" mass="19827">MNMNNSKLLISIRKELAKNETILVSGHHEKLHIEGLRFIIDEGHGLEINTLATIVLPSMKIDIETNKRTQTEEELTESEAKQIETDEQAIYLILMRLPMDVYAAVHESIDAMNNAYKKIVRAVANTLDAKETSGGQVTGAIDAVVENLKQRWELFRVTCDQAHEFVESVKFRTGY</sequence>
<proteinExistence type="predicted"/>
<dbReference type="GO" id="GO:0009631">
    <property type="term" value="P:cold acclimation"/>
    <property type="evidence" value="ECO:0007669"/>
    <property type="project" value="InterPro"/>
</dbReference>
<evidence type="ECO:0000313" key="1">
    <source>
        <dbReference type="EMBL" id="GEU39894.1"/>
    </source>
</evidence>
<dbReference type="PANTHER" id="PTHR35989">
    <property type="entry name" value="MEDIATOR OF RNA POLYMERASE II TRANSCRIPTION SUBUNIT 32"/>
    <property type="match status" value="1"/>
</dbReference>
<dbReference type="GO" id="GO:0016592">
    <property type="term" value="C:mediator complex"/>
    <property type="evidence" value="ECO:0007669"/>
    <property type="project" value="InterPro"/>
</dbReference>
<gene>
    <name evidence="1" type="ORF">Tci_011872</name>
</gene>
<dbReference type="InterPro" id="IPR033244">
    <property type="entry name" value="MED32"/>
</dbReference>
<dbReference type="PANTHER" id="PTHR35989:SF1">
    <property type="entry name" value="MEDIATOR OF RNA POLYMERASE II TRANSCRIPTION SUBUNIT 32"/>
    <property type="match status" value="1"/>
</dbReference>
<accession>A0A6L2JWA5</accession>